<sequence length="135" mass="14776">MHDALRAALEPVLRDVREASDLTADIDESLADPDDGEQPWVWFRILRAGTRVGVDPWGVPVENVAGIAEEVQDAVIETYGDRGTPRPWPACPLHQQKHKLLVAIVEDPAPHAAWVCTREGGQREVSEVGGLSGLR</sequence>
<name>A0ABT9PAI4_9ACTN</name>
<keyword evidence="2" id="KW-1185">Reference proteome</keyword>
<dbReference type="Proteomes" id="UP001235712">
    <property type="component" value="Unassembled WGS sequence"/>
</dbReference>
<dbReference type="EMBL" id="JAUSQZ010000001">
    <property type="protein sequence ID" value="MDP9829693.1"/>
    <property type="molecule type" value="Genomic_DNA"/>
</dbReference>
<protein>
    <submittedName>
        <fullName evidence="1">Uncharacterized protein</fullName>
    </submittedName>
</protein>
<reference evidence="1 2" key="1">
    <citation type="submission" date="2023-07" db="EMBL/GenBank/DDBJ databases">
        <title>Sequencing the genomes of 1000 actinobacteria strains.</title>
        <authorList>
            <person name="Klenk H.-P."/>
        </authorList>
    </citation>
    <scope>NUCLEOTIDE SEQUENCE [LARGE SCALE GENOMIC DNA]</scope>
    <source>
        <strain evidence="1 2">DSM 44388</strain>
    </source>
</reference>
<accession>A0ABT9PAI4</accession>
<organism evidence="1 2">
    <name type="scientific">Kineosporia succinea</name>
    <dbReference type="NCBI Taxonomy" id="84632"/>
    <lineage>
        <taxon>Bacteria</taxon>
        <taxon>Bacillati</taxon>
        <taxon>Actinomycetota</taxon>
        <taxon>Actinomycetes</taxon>
        <taxon>Kineosporiales</taxon>
        <taxon>Kineosporiaceae</taxon>
        <taxon>Kineosporia</taxon>
    </lineage>
</organism>
<dbReference type="RefSeq" id="WP_307248107.1">
    <property type="nucleotide sequence ID" value="NZ_JAUSQZ010000001.1"/>
</dbReference>
<comment type="caution">
    <text evidence="1">The sequence shown here is derived from an EMBL/GenBank/DDBJ whole genome shotgun (WGS) entry which is preliminary data.</text>
</comment>
<evidence type="ECO:0000313" key="2">
    <source>
        <dbReference type="Proteomes" id="UP001235712"/>
    </source>
</evidence>
<gene>
    <name evidence="1" type="ORF">J2S57_005442</name>
</gene>
<evidence type="ECO:0000313" key="1">
    <source>
        <dbReference type="EMBL" id="MDP9829693.1"/>
    </source>
</evidence>
<proteinExistence type="predicted"/>